<feature type="region of interest" description="Disordered" evidence="1">
    <location>
        <begin position="61"/>
        <end position="80"/>
    </location>
</feature>
<comment type="caution">
    <text evidence="2">The sequence shown here is derived from an EMBL/GenBank/DDBJ whole genome shotgun (WGS) entry which is preliminary data.</text>
</comment>
<feature type="compositionally biased region" description="Polar residues" evidence="1">
    <location>
        <begin position="13"/>
        <end position="40"/>
    </location>
</feature>
<feature type="compositionally biased region" description="Low complexity" evidence="1">
    <location>
        <begin position="71"/>
        <end position="80"/>
    </location>
</feature>
<dbReference type="OrthoDB" id="2518771at2759"/>
<evidence type="ECO:0000313" key="2">
    <source>
        <dbReference type="EMBL" id="KAA1074582.1"/>
    </source>
</evidence>
<dbReference type="AlphaFoldDB" id="A0A5B0MD44"/>
<dbReference type="EMBL" id="VSWC01000157">
    <property type="protein sequence ID" value="KAA1074582.1"/>
    <property type="molecule type" value="Genomic_DNA"/>
</dbReference>
<keyword evidence="3" id="KW-1185">Reference proteome</keyword>
<protein>
    <submittedName>
        <fullName evidence="2">Uncharacterized protein</fullName>
    </submittedName>
</protein>
<organism evidence="2 3">
    <name type="scientific">Puccinia graminis f. sp. tritici</name>
    <dbReference type="NCBI Taxonomy" id="56615"/>
    <lineage>
        <taxon>Eukaryota</taxon>
        <taxon>Fungi</taxon>
        <taxon>Dikarya</taxon>
        <taxon>Basidiomycota</taxon>
        <taxon>Pucciniomycotina</taxon>
        <taxon>Pucciniomycetes</taxon>
        <taxon>Pucciniales</taxon>
        <taxon>Pucciniaceae</taxon>
        <taxon>Puccinia</taxon>
    </lineage>
</organism>
<evidence type="ECO:0000256" key="1">
    <source>
        <dbReference type="SAM" id="MobiDB-lite"/>
    </source>
</evidence>
<sequence>MEQPIFPEHLIPSSRSHATSHQNQDSEANPLTNTDAQTSREIPVIAPVRIEFTLHLPAVNQVSRPHKQKKPPSSVPSTKKVNSDIDKLILEWPIGDNNLCSFKSAVIKLIHDEENKPLAGFVETQESKRNIRWDVSITNGGTFATTHNQHLNSADVFQHFLDVAGAARANQKVTCRLVQKDPKAIAKKQNAYKSLEANASTSNSEPPRVPLNGALSAMAHREILEEIYAAHGPCKRVSGSPEKQVFINPENINEFFALTLPRKANPNKVTVMKPPRSPSFRFEKKYNVDPASVTAASLSTLNAVATSNSGNTNLTTSQPIDWSMVGQLASQMAAQMQSSSNATPMIPSATNSASAVASTSQIPIPTVTEIHEPSPAPSDGSDGLSEFLKFAKVDVENTLLKDGLEKLGITHWTMFQSFTADELVNSGIPVGPA</sequence>
<evidence type="ECO:0000313" key="3">
    <source>
        <dbReference type="Proteomes" id="UP000324748"/>
    </source>
</evidence>
<name>A0A5B0MD44_PUCGR</name>
<feature type="region of interest" description="Disordered" evidence="1">
    <location>
        <begin position="1"/>
        <end position="40"/>
    </location>
</feature>
<dbReference type="Proteomes" id="UP000324748">
    <property type="component" value="Unassembled WGS sequence"/>
</dbReference>
<gene>
    <name evidence="2" type="ORF">PGT21_011534</name>
</gene>
<accession>A0A5B0MD44</accession>
<reference evidence="2 3" key="1">
    <citation type="submission" date="2019-05" db="EMBL/GenBank/DDBJ databases">
        <title>Emergence of the Ug99 lineage of the wheat stem rust pathogen through somatic hybridization.</title>
        <authorList>
            <person name="Li F."/>
            <person name="Upadhyaya N.M."/>
            <person name="Sperschneider J."/>
            <person name="Matny O."/>
            <person name="Nguyen-Phuc H."/>
            <person name="Mago R."/>
            <person name="Raley C."/>
            <person name="Miller M.E."/>
            <person name="Silverstein K.A.T."/>
            <person name="Henningsen E."/>
            <person name="Hirsch C.D."/>
            <person name="Visser B."/>
            <person name="Pretorius Z.A."/>
            <person name="Steffenson B.J."/>
            <person name="Schwessinger B."/>
            <person name="Dodds P.N."/>
            <person name="Figueroa M."/>
        </authorList>
    </citation>
    <scope>NUCLEOTIDE SEQUENCE [LARGE SCALE GENOMIC DNA]</scope>
    <source>
        <strain evidence="2">21-0</strain>
    </source>
</reference>
<proteinExistence type="predicted"/>